<dbReference type="GO" id="GO:0046933">
    <property type="term" value="F:proton-transporting ATP synthase activity, rotational mechanism"/>
    <property type="evidence" value="ECO:0007669"/>
    <property type="project" value="UniProtKB-UniRule"/>
</dbReference>
<feature type="coiled-coil region" evidence="15">
    <location>
        <begin position="45"/>
        <end position="119"/>
    </location>
</feature>
<proteinExistence type="inferred from homology"/>
<dbReference type="InterPro" id="IPR050059">
    <property type="entry name" value="ATP_synthase_B_chain"/>
</dbReference>
<evidence type="ECO:0000256" key="2">
    <source>
        <dbReference type="ARBA" id="ARBA00022448"/>
    </source>
</evidence>
<dbReference type="AlphaFoldDB" id="A0A085TZZ1"/>
<keyword evidence="4 13" id="KW-0812">Transmembrane</keyword>
<keyword evidence="5 13" id="KW-0375">Hydrogen ion transport</keyword>
<reference evidence="17" key="1">
    <citation type="submission" date="2013-04" db="EMBL/GenBank/DDBJ databases">
        <title>Thioclava sp. 13D2W-2 Genome Sequencing.</title>
        <authorList>
            <person name="Lai Q."/>
            <person name="Li G."/>
            <person name="Shao Z."/>
        </authorList>
    </citation>
    <scope>NUCLEOTIDE SEQUENCE [LARGE SCALE GENOMIC DNA]</scope>
    <source>
        <strain evidence="17">13D2W-2</strain>
    </source>
</reference>
<comment type="subunit">
    <text evidence="13">F-type ATPases have 2 components, F(1) - the catalytic core - and F(0) - the membrane proton channel. F(1) has five subunits: alpha(3), beta(3), gamma(1), delta(1), epsilon(1). F(0) has three main subunits: a(1), b(2) and c(10-14). The alpha and beta chains form an alternating ring which encloses part of the gamma chain. F(1) is attached to F(0) by a central stalk formed by the gamma and epsilon chains, while a peripheral stalk is formed by the delta and b chains.</text>
</comment>
<sequence length="244" mass="26805">MNFDWWTLALQTINVVVLLWILARFLFRPVARIISERQDAAHAALDAAQAAQAEARAARDAARAEAETIQQQHAEQLAQARAEAEREKKRLLADTQTALEKTRAETRAELDQMRQAEAQDMARQAGALAIDMAGRLLARLPESARIGGFIEGLAEAVAALPETVRSSMGEAGPLSLRAARAPTEEETARIRARLSEVLGREVEIAVTPDTDLIAGLELDAPTAIVRNHFRADFERIREELAADE</sequence>
<feature type="transmembrane region" description="Helical" evidence="13">
    <location>
        <begin position="6"/>
        <end position="27"/>
    </location>
</feature>
<comment type="caution">
    <text evidence="16">The sequence shown here is derived from an EMBL/GenBank/DDBJ whole genome shotgun (WGS) entry which is preliminary data.</text>
</comment>
<keyword evidence="17" id="KW-1185">Reference proteome</keyword>
<gene>
    <name evidence="13" type="primary">atpF</name>
    <name evidence="16" type="ORF">DW2_03229</name>
</gene>
<dbReference type="STRING" id="1317124.DW2_03229"/>
<evidence type="ECO:0000256" key="6">
    <source>
        <dbReference type="ARBA" id="ARBA00022989"/>
    </source>
</evidence>
<evidence type="ECO:0000256" key="5">
    <source>
        <dbReference type="ARBA" id="ARBA00022781"/>
    </source>
</evidence>
<evidence type="ECO:0000256" key="1">
    <source>
        <dbReference type="ARBA" id="ARBA00005513"/>
    </source>
</evidence>
<dbReference type="HAMAP" id="MF_01398">
    <property type="entry name" value="ATP_synth_b_bprime"/>
    <property type="match status" value="1"/>
</dbReference>
<keyword evidence="7 13" id="KW-0406">Ion transport</keyword>
<evidence type="ECO:0000256" key="15">
    <source>
        <dbReference type="SAM" id="Coils"/>
    </source>
</evidence>
<evidence type="ECO:0000313" key="16">
    <source>
        <dbReference type="EMBL" id="KFE36288.1"/>
    </source>
</evidence>
<evidence type="ECO:0000256" key="14">
    <source>
        <dbReference type="RuleBase" id="RU003848"/>
    </source>
</evidence>
<reference evidence="16 17" key="2">
    <citation type="journal article" date="2015" name="Antonie Van Leeuwenhoek">
        <title>Thioclava indica sp. nov., isolated from surface seawater of the Indian Ocean.</title>
        <authorList>
            <person name="Liu Y."/>
            <person name="Lai Q."/>
            <person name="Du J."/>
            <person name="Xu H."/>
            <person name="Jiang L."/>
            <person name="Shao Z."/>
        </authorList>
    </citation>
    <scope>NUCLEOTIDE SEQUENCE [LARGE SCALE GENOMIC DNA]</scope>
    <source>
        <strain evidence="16 17">13D2W-2</strain>
    </source>
</reference>
<dbReference type="eggNOG" id="COG0711">
    <property type="taxonomic scope" value="Bacteria"/>
</dbReference>
<evidence type="ECO:0000256" key="9">
    <source>
        <dbReference type="ARBA" id="ARBA00023310"/>
    </source>
</evidence>
<dbReference type="PANTHER" id="PTHR33445:SF2">
    <property type="entry name" value="ATP SYNTHASE SUBUNIT B', CHLOROPLASTIC"/>
    <property type="match status" value="1"/>
</dbReference>
<evidence type="ECO:0000256" key="3">
    <source>
        <dbReference type="ARBA" id="ARBA00022547"/>
    </source>
</evidence>
<dbReference type="RefSeq" id="WP_038143781.1">
    <property type="nucleotide sequence ID" value="NZ_AQRC01000002.1"/>
</dbReference>
<evidence type="ECO:0000256" key="13">
    <source>
        <dbReference type="HAMAP-Rule" id="MF_01398"/>
    </source>
</evidence>
<dbReference type="GO" id="GO:0045259">
    <property type="term" value="C:proton-transporting ATP synthase complex"/>
    <property type="evidence" value="ECO:0007669"/>
    <property type="project" value="UniProtKB-KW"/>
</dbReference>
<keyword evidence="9 13" id="KW-0066">ATP synthesis</keyword>
<keyword evidence="15" id="KW-0175">Coiled coil</keyword>
<keyword evidence="13" id="KW-1003">Cell membrane</keyword>
<dbReference type="Pfam" id="PF00430">
    <property type="entry name" value="ATP-synt_B"/>
    <property type="match status" value="1"/>
</dbReference>
<organism evidence="16 17">
    <name type="scientific">Thioclava atlantica</name>
    <dbReference type="NCBI Taxonomy" id="1317124"/>
    <lineage>
        <taxon>Bacteria</taxon>
        <taxon>Pseudomonadati</taxon>
        <taxon>Pseudomonadota</taxon>
        <taxon>Alphaproteobacteria</taxon>
        <taxon>Rhodobacterales</taxon>
        <taxon>Paracoccaceae</taxon>
        <taxon>Thioclava</taxon>
    </lineage>
</organism>
<dbReference type="PATRIC" id="fig|1317124.6.peg.649"/>
<dbReference type="PANTHER" id="PTHR33445">
    <property type="entry name" value="ATP SYNTHASE SUBUNIT B', CHLOROPLASTIC"/>
    <property type="match status" value="1"/>
</dbReference>
<evidence type="ECO:0000256" key="10">
    <source>
        <dbReference type="ARBA" id="ARBA00025198"/>
    </source>
</evidence>
<evidence type="ECO:0000256" key="8">
    <source>
        <dbReference type="ARBA" id="ARBA00023136"/>
    </source>
</evidence>
<dbReference type="EMBL" id="AQRC01000002">
    <property type="protein sequence ID" value="KFE36288.1"/>
    <property type="molecule type" value="Genomic_DNA"/>
</dbReference>
<dbReference type="CDD" id="cd06503">
    <property type="entry name" value="ATP-synt_Fo_b"/>
    <property type="match status" value="1"/>
</dbReference>
<keyword evidence="2 13" id="KW-0813">Transport</keyword>
<dbReference type="GO" id="GO:0012505">
    <property type="term" value="C:endomembrane system"/>
    <property type="evidence" value="ECO:0007669"/>
    <property type="project" value="UniProtKB-SubCell"/>
</dbReference>
<evidence type="ECO:0000256" key="7">
    <source>
        <dbReference type="ARBA" id="ARBA00023065"/>
    </source>
</evidence>
<evidence type="ECO:0000313" key="17">
    <source>
        <dbReference type="Proteomes" id="UP000028607"/>
    </source>
</evidence>
<comment type="subcellular location">
    <subcellularLocation>
        <location evidence="13">Cell membrane</location>
        <topology evidence="13">Single-pass membrane protein</topology>
    </subcellularLocation>
    <subcellularLocation>
        <location evidence="12">Endomembrane system</location>
        <topology evidence="12">Single-pass membrane protein</topology>
    </subcellularLocation>
</comment>
<accession>A0A085TZZ1</accession>
<evidence type="ECO:0000256" key="11">
    <source>
        <dbReference type="ARBA" id="ARBA00025614"/>
    </source>
</evidence>
<keyword evidence="3 13" id="KW-0138">CF(0)</keyword>
<protein>
    <recommendedName>
        <fullName evidence="13">ATP synthase subunit b</fullName>
    </recommendedName>
    <alternativeName>
        <fullName evidence="13">ATP synthase F(0) sector subunit b</fullName>
    </alternativeName>
    <alternativeName>
        <fullName evidence="13">ATPase subunit I</fullName>
    </alternativeName>
    <alternativeName>
        <fullName evidence="13">F-type ATPase subunit b</fullName>
        <shortName evidence="13">F-ATPase subunit b</shortName>
    </alternativeName>
</protein>
<evidence type="ECO:0000256" key="12">
    <source>
        <dbReference type="ARBA" id="ARBA00037847"/>
    </source>
</evidence>
<dbReference type="GO" id="GO:0046961">
    <property type="term" value="F:proton-transporting ATPase activity, rotational mechanism"/>
    <property type="evidence" value="ECO:0007669"/>
    <property type="project" value="TreeGrafter"/>
</dbReference>
<dbReference type="eggNOG" id="COG0712">
    <property type="taxonomic scope" value="Bacteria"/>
</dbReference>
<name>A0A085TZZ1_9RHOB</name>
<evidence type="ECO:0000256" key="4">
    <source>
        <dbReference type="ARBA" id="ARBA00022692"/>
    </source>
</evidence>
<dbReference type="InterPro" id="IPR002146">
    <property type="entry name" value="ATP_synth_b/b'su_bac/chlpt"/>
</dbReference>
<comment type="function">
    <text evidence="11">Component of the F(0) channel, it forms part of the peripheral stalk, linking F(1) to F(0). The b'-subunit is a diverged and duplicated form of b found in plants and photosynthetic bacteria.</text>
</comment>
<comment type="similarity">
    <text evidence="1 13 14">Belongs to the ATPase B chain family.</text>
</comment>
<dbReference type="GO" id="GO:0005886">
    <property type="term" value="C:plasma membrane"/>
    <property type="evidence" value="ECO:0007669"/>
    <property type="project" value="UniProtKB-SubCell"/>
</dbReference>
<keyword evidence="8 13" id="KW-0472">Membrane</keyword>
<dbReference type="OrthoDB" id="466272at2"/>
<keyword evidence="6 13" id="KW-1133">Transmembrane helix</keyword>
<comment type="function">
    <text evidence="10 13">F(1)F(0) ATP synthase produces ATP from ADP in the presence of a proton or sodium gradient. F-type ATPases consist of two structural domains, F(1) containing the extramembraneous catalytic core and F(0) containing the membrane proton channel, linked together by a central stalk and a peripheral stalk. During catalysis, ATP synthesis in the catalytic domain of F(1) is coupled via a rotary mechanism of the central stalk subunits to proton translocation.</text>
</comment>
<dbReference type="Proteomes" id="UP000028607">
    <property type="component" value="Unassembled WGS sequence"/>
</dbReference>